<reference evidence="4 5" key="1">
    <citation type="submission" date="2018-02" db="EMBL/GenBank/DDBJ databases">
        <authorList>
            <person name="Moore K."/>
            <person name="Momper L."/>
        </authorList>
    </citation>
    <scope>NUCLEOTIDE SEQUENCE [LARGE SCALE GENOMIC DNA]</scope>
    <source>
        <strain evidence="4 5">CCALA 015</strain>
    </source>
</reference>
<keyword evidence="5" id="KW-1185">Reference proteome</keyword>
<gene>
    <name evidence="4" type="ORF">C7B81_15125</name>
</gene>
<feature type="region of interest" description="Disordered" evidence="1">
    <location>
        <begin position="25"/>
        <end position="69"/>
    </location>
</feature>
<feature type="signal peptide" evidence="2">
    <location>
        <begin position="1"/>
        <end position="19"/>
    </location>
</feature>
<evidence type="ECO:0000256" key="2">
    <source>
        <dbReference type="SAM" id="SignalP"/>
    </source>
</evidence>
<protein>
    <submittedName>
        <fullName evidence="4">Lytic transglycosylase</fullName>
    </submittedName>
</protein>
<dbReference type="Gene3D" id="1.10.530.10">
    <property type="match status" value="1"/>
</dbReference>
<dbReference type="InterPro" id="IPR023346">
    <property type="entry name" value="Lysozyme-like_dom_sf"/>
</dbReference>
<reference evidence="4 5" key="2">
    <citation type="submission" date="2018-03" db="EMBL/GenBank/DDBJ databases">
        <title>The ancient ancestry and fast evolution of plastids.</title>
        <authorList>
            <person name="Moore K.R."/>
            <person name="Magnabosco C."/>
            <person name="Momper L."/>
            <person name="Gold D.A."/>
            <person name="Bosak T."/>
            <person name="Fournier G.P."/>
        </authorList>
    </citation>
    <scope>NUCLEOTIDE SEQUENCE [LARGE SCALE GENOMIC DNA]</scope>
    <source>
        <strain evidence="4 5">CCALA 015</strain>
    </source>
</reference>
<evidence type="ECO:0000259" key="3">
    <source>
        <dbReference type="Pfam" id="PF01464"/>
    </source>
</evidence>
<feature type="chain" id="PRO_5046522778" evidence="2">
    <location>
        <begin position="20"/>
        <end position="328"/>
    </location>
</feature>
<feature type="compositionally biased region" description="Pro residues" evidence="1">
    <location>
        <begin position="47"/>
        <end position="64"/>
    </location>
</feature>
<comment type="caution">
    <text evidence="4">The sequence shown here is derived from an EMBL/GenBank/DDBJ whole genome shotgun (WGS) entry which is preliminary data.</text>
</comment>
<keyword evidence="2" id="KW-0732">Signal</keyword>
<dbReference type="RefSeq" id="WP_106222868.1">
    <property type="nucleotide sequence ID" value="NZ_PVWP01000012.1"/>
</dbReference>
<dbReference type="InterPro" id="IPR008258">
    <property type="entry name" value="Transglycosylase_SLT_dom_1"/>
</dbReference>
<accession>A0ABX5F7C4</accession>
<organism evidence="4 5">
    <name type="scientific">Aphanothece cf. minutissima CCALA 015</name>
    <dbReference type="NCBI Taxonomy" id="2107695"/>
    <lineage>
        <taxon>Bacteria</taxon>
        <taxon>Bacillati</taxon>
        <taxon>Cyanobacteriota</taxon>
        <taxon>Cyanophyceae</taxon>
        <taxon>Oscillatoriophycideae</taxon>
        <taxon>Chroococcales</taxon>
        <taxon>Aphanothecaceae</taxon>
        <taxon>Aphanothece</taxon>
    </lineage>
</organism>
<dbReference type="SUPFAM" id="SSF53955">
    <property type="entry name" value="Lysozyme-like"/>
    <property type="match status" value="1"/>
</dbReference>
<evidence type="ECO:0000313" key="5">
    <source>
        <dbReference type="Proteomes" id="UP000238218"/>
    </source>
</evidence>
<evidence type="ECO:0000313" key="4">
    <source>
        <dbReference type="EMBL" id="PSB36104.1"/>
    </source>
</evidence>
<feature type="compositionally biased region" description="Low complexity" evidence="1">
    <location>
        <begin position="35"/>
        <end position="46"/>
    </location>
</feature>
<dbReference type="Pfam" id="PF01464">
    <property type="entry name" value="SLT"/>
    <property type="match status" value="1"/>
</dbReference>
<name>A0ABX5F7C4_9CHRO</name>
<evidence type="ECO:0000256" key="1">
    <source>
        <dbReference type="SAM" id="MobiDB-lite"/>
    </source>
</evidence>
<proteinExistence type="predicted"/>
<dbReference type="Proteomes" id="UP000238218">
    <property type="component" value="Unassembled WGS sequence"/>
</dbReference>
<dbReference type="EMBL" id="PVWP01000012">
    <property type="protein sequence ID" value="PSB36104.1"/>
    <property type="molecule type" value="Genomic_DNA"/>
</dbReference>
<dbReference type="CDD" id="cd13399">
    <property type="entry name" value="Slt35-like"/>
    <property type="match status" value="1"/>
</dbReference>
<feature type="domain" description="Transglycosylase SLT" evidence="3">
    <location>
        <begin position="173"/>
        <end position="262"/>
    </location>
</feature>
<sequence>MRVVTPVLLALLLASAALAVTVSVPQAPTGRPTGSPAAASSPDAAPASPPASPTESAPPQPAPRAYPRLPADPAAIASQLAAAEAALRSADTPTGLLGELGHRQQVTYRRLAADPALAARVRSFLPVRWQGVMDRHVAARREFLAMHRGGRRPAVVPAWRIIPPEPAADLLRYYREASAATGIPWEVLAAINLVETGMGRIDGVSVADARGPMQFLPTTWAEPGIGKGDIRDPEDAIHAAARYLVRRGGLRDIRRGLWGYNNSRHYVRAVLLYAELLRMDPAAFTGLYHWEIHYASSAGDLWLPVGYSQSRPLAVATYLERFPASAPP</sequence>